<dbReference type="KEGG" id="zpr:ZPR_0732"/>
<reference evidence="1 2" key="1">
    <citation type="journal article" date="2010" name="BMC Genomics">
        <title>The complete genome of Zunongwangia profunda SM-A87 reveals its adaptation to the deep-sea environment and ecological role in sedimentary organic nitrogen degradation.</title>
        <authorList>
            <person name="Qin Q.L."/>
            <person name="Zhang X.Y."/>
            <person name="Wang X.M."/>
            <person name="Liu G.M."/>
            <person name="Chen X.L."/>
            <person name="Xie B.B."/>
            <person name="Dang H.Y."/>
            <person name="Zhou B.C."/>
            <person name="Yu J."/>
            <person name="Zhang Y.Z."/>
        </authorList>
    </citation>
    <scope>NUCLEOTIDE SEQUENCE [LARGE SCALE GENOMIC DNA]</scope>
    <source>
        <strain evidence="2">DSM 18752 / CCTCC AB 206139 / SM-A87</strain>
    </source>
</reference>
<protein>
    <submittedName>
        <fullName evidence="1">Uncharacterized protein</fullName>
    </submittedName>
</protein>
<dbReference type="Proteomes" id="UP000001654">
    <property type="component" value="Chromosome"/>
</dbReference>
<organism evidence="1 2">
    <name type="scientific">Zunongwangia profunda (strain DSM 18752 / CCTCC AB 206139 / SM-A87)</name>
    <name type="common">Wangia profunda</name>
    <dbReference type="NCBI Taxonomy" id="655815"/>
    <lineage>
        <taxon>Bacteria</taxon>
        <taxon>Pseudomonadati</taxon>
        <taxon>Bacteroidota</taxon>
        <taxon>Flavobacteriia</taxon>
        <taxon>Flavobacteriales</taxon>
        <taxon>Flavobacteriaceae</taxon>
        <taxon>Zunongwangia</taxon>
    </lineage>
</organism>
<accession>D5BGC3</accession>
<dbReference type="HOGENOM" id="CLU_3067873_0_0_10"/>
<sequence>MAAIKISYYGEPEEGFNVSEFKGRFHVFDYKKQELTNVFYYTEEFYLEKVKAE</sequence>
<gene>
    <name evidence="1" type="ordered locus">ZPR_0732</name>
</gene>
<name>D5BGC3_ZUNPS</name>
<keyword evidence="2" id="KW-1185">Reference proteome</keyword>
<proteinExistence type="predicted"/>
<dbReference type="EMBL" id="CP001650">
    <property type="protein sequence ID" value="ADF51082.1"/>
    <property type="molecule type" value="Genomic_DNA"/>
</dbReference>
<dbReference type="STRING" id="655815.ZPR_0732"/>
<dbReference type="AlphaFoldDB" id="D5BGC3"/>
<evidence type="ECO:0000313" key="2">
    <source>
        <dbReference type="Proteomes" id="UP000001654"/>
    </source>
</evidence>
<evidence type="ECO:0000313" key="1">
    <source>
        <dbReference type="EMBL" id="ADF51082.1"/>
    </source>
</evidence>